<organism evidence="3 4">
    <name type="scientific">Lachancea dasiensis</name>
    <dbReference type="NCBI Taxonomy" id="1072105"/>
    <lineage>
        <taxon>Eukaryota</taxon>
        <taxon>Fungi</taxon>
        <taxon>Dikarya</taxon>
        <taxon>Ascomycota</taxon>
        <taxon>Saccharomycotina</taxon>
        <taxon>Saccharomycetes</taxon>
        <taxon>Saccharomycetales</taxon>
        <taxon>Saccharomycetaceae</taxon>
        <taxon>Lachancea</taxon>
    </lineage>
</organism>
<evidence type="ECO:0000259" key="2">
    <source>
        <dbReference type="Pfam" id="PF14327"/>
    </source>
</evidence>
<proteinExistence type="predicted"/>
<evidence type="ECO:0000313" key="3">
    <source>
        <dbReference type="EMBL" id="SCU83006.1"/>
    </source>
</evidence>
<dbReference type="PANTHER" id="PTHR45735:SF11">
    <property type="entry name" value="PROTEIN PTI1"/>
    <property type="match status" value="1"/>
</dbReference>
<feature type="compositionally biased region" description="Polar residues" evidence="1">
    <location>
        <begin position="257"/>
        <end position="286"/>
    </location>
</feature>
<dbReference type="GO" id="GO:0003729">
    <property type="term" value="F:mRNA binding"/>
    <property type="evidence" value="ECO:0007669"/>
    <property type="project" value="TreeGrafter"/>
</dbReference>
<evidence type="ECO:0000256" key="1">
    <source>
        <dbReference type="SAM" id="MobiDB-lite"/>
    </source>
</evidence>
<dbReference type="GO" id="GO:0005829">
    <property type="term" value="C:cytosol"/>
    <property type="evidence" value="ECO:0007669"/>
    <property type="project" value="EnsemblFungi"/>
</dbReference>
<feature type="region of interest" description="Disordered" evidence="1">
    <location>
        <begin position="250"/>
        <end position="329"/>
    </location>
</feature>
<dbReference type="GO" id="GO:0005847">
    <property type="term" value="C:mRNA cleavage and polyadenylation specificity factor complex"/>
    <property type="evidence" value="ECO:0007669"/>
    <property type="project" value="EnsemblFungi"/>
</dbReference>
<feature type="domain" description="Cleavage stimulation factor subunit 2 hinge" evidence="2">
    <location>
        <begin position="169"/>
        <end position="244"/>
    </location>
</feature>
<dbReference type="GO" id="GO:0006397">
    <property type="term" value="P:mRNA processing"/>
    <property type="evidence" value="ECO:0007669"/>
    <property type="project" value="EnsemblFungi"/>
</dbReference>
<name>A0A1G4J0I2_9SACH</name>
<dbReference type="InterPro" id="IPR035979">
    <property type="entry name" value="RBD_domain_sf"/>
</dbReference>
<keyword evidence="4" id="KW-1185">Reference proteome</keyword>
<gene>
    <name evidence="3" type="ORF">LADA_0C09164G</name>
</gene>
<reference evidence="4" key="1">
    <citation type="submission" date="2016-03" db="EMBL/GenBank/DDBJ databases">
        <authorList>
            <person name="Devillers H."/>
        </authorList>
    </citation>
    <scope>NUCLEOTIDE SEQUENCE [LARGE SCALE GENOMIC DNA]</scope>
</reference>
<dbReference type="InterPro" id="IPR038192">
    <property type="entry name" value="CSTF_C_sf"/>
</dbReference>
<dbReference type="GO" id="GO:0031126">
    <property type="term" value="P:sno(s)RNA 3'-end processing"/>
    <property type="evidence" value="ECO:0007669"/>
    <property type="project" value="EnsemblFungi"/>
</dbReference>
<dbReference type="Gene3D" id="1.25.40.630">
    <property type="match status" value="1"/>
</dbReference>
<evidence type="ECO:0000313" key="4">
    <source>
        <dbReference type="Proteomes" id="UP000190274"/>
    </source>
</evidence>
<protein>
    <submittedName>
        <fullName evidence="3">LADA_0C09164g1_1</fullName>
    </submittedName>
</protein>
<dbReference type="Proteomes" id="UP000190274">
    <property type="component" value="Chromosome C"/>
</dbReference>
<dbReference type="GO" id="GO:0030847">
    <property type="term" value="P:termination of RNA polymerase II transcription, exosome-dependent"/>
    <property type="evidence" value="ECO:0007669"/>
    <property type="project" value="EnsemblFungi"/>
</dbReference>
<dbReference type="PANTHER" id="PTHR45735">
    <property type="entry name" value="CLEAVAGE STIMULATION FACTOR SUBUNIT 2"/>
    <property type="match status" value="1"/>
</dbReference>
<dbReference type="OrthoDB" id="272703at2759"/>
<sequence>MSDPRTRKARHLLTPELLSTAIQLTNVPASWNESTISSVVAGSGPILNVSRKTDPRNGKLVGILIEYATSKDSKRALEVLRKIKKFPCDMERIIINTTSQNTPLELDRDTFPWDFGLELPFEMVSEVPLPRRPTNPAPAPSNGSSTENASVAAFPDILSKASKHLPGFVPNSMTAPDAISTNLSKIAPLQLLEMISNLKILANQDANRDQLCNFLATNPDINICVTQAMLEMGFINYSVITKTMAEQAAPSAQSPANIQNKTPQGFSNGNTPSSTPMSNNAPLNTYSASLRQPQPQPAALPTTAAPMTFNPTPATFQQVQPAPPVSQPQQPSFGYNAVANGSQFTNNAAPTKIDSNRINMIKLAALPQQQQDMIKQVLLLTPDQIRLLPPDQVLMVENFKREYLM</sequence>
<dbReference type="Pfam" id="PF14327">
    <property type="entry name" value="CSTF2_hinge"/>
    <property type="match status" value="1"/>
</dbReference>
<dbReference type="InterPro" id="IPR025742">
    <property type="entry name" value="CSTF2_hinge"/>
</dbReference>
<dbReference type="AlphaFoldDB" id="A0A1G4J0I2"/>
<dbReference type="EMBL" id="LT598459">
    <property type="protein sequence ID" value="SCU83006.1"/>
    <property type="molecule type" value="Genomic_DNA"/>
</dbReference>
<dbReference type="STRING" id="1266660.A0A1G4J0I2"/>
<dbReference type="SUPFAM" id="SSF54928">
    <property type="entry name" value="RNA-binding domain, RBD"/>
    <property type="match status" value="1"/>
</dbReference>
<accession>A0A1G4J0I2</accession>
<dbReference type="Gene3D" id="1.10.20.70">
    <property type="entry name" value="Transcription termination and cleavage factor, C-terminal domain"/>
    <property type="match status" value="1"/>
</dbReference>
<feature type="compositionally biased region" description="Low complexity" evidence="1">
    <location>
        <begin position="287"/>
        <end position="306"/>
    </location>
</feature>